<dbReference type="Gene3D" id="1.25.10.10">
    <property type="entry name" value="Leucine-rich Repeat Variant"/>
    <property type="match status" value="1"/>
</dbReference>
<evidence type="ECO:0000313" key="5">
    <source>
        <dbReference type="EMBL" id="KAF6159759.1"/>
    </source>
</evidence>
<accession>A0A7J7MXT6</accession>
<evidence type="ECO:0008006" key="7">
    <source>
        <dbReference type="Google" id="ProtNLM"/>
    </source>
</evidence>
<dbReference type="InterPro" id="IPR043519">
    <property type="entry name" value="NT_sf"/>
</dbReference>
<sequence length="554" mass="61950">MGKRNNQRKNATLFDSDDDGSVSSSSTAMSDSILAPSAEKPVDGDKNLDQCLDALYEKRGSTREKALSVLIDAFMNKLQDQFVENKSITLLHQFLNCIKRGSAKEIHLASHAIGLLAITIGCESMVTNEILEDSISPLSQALKSGSELLKISSILDCLAVVTFVGGNNPEETEKSMQEIWRFANPKLNSNVVATKPKMPIITAAISAWTFLLTTMDGWKINSESLLEWLAFFSNLLDKDDRSVRIAAGEAIALIFEIGSLEKLLSKSKSATDTLDCEDTCSRGDYTLIQGLRGKILNQVRDLSVEAGGRGSAKKDLSCQRNMFRDVLEFLEDGYCPETSTKIGGDVLSTSTWSQYVQVNFLKRFMGGGFVKHMQENEFLRDVFEFVPKKKGSLLSTEQQRFNDKRMFRSPNSFVNKARTQSLNKKRMVAQDLSEDKEGMFDDLLETYGKVVYSRSDPKPPSAEADDDGESLSFTAFSRPQIDAIASRIRDISEKQYQRVPTGDYKPNSWTLLDFGDVVVHVFLPEQRAYYNLEDFYGNAKLVDLPFENQPQIRS</sequence>
<name>A0A7J7MXT6_9MAGN</name>
<dbReference type="Pfam" id="PF02410">
    <property type="entry name" value="RsfS"/>
    <property type="match status" value="1"/>
</dbReference>
<proteinExistence type="inferred from homology"/>
<dbReference type="Gene3D" id="3.30.460.10">
    <property type="entry name" value="Beta Polymerase, domain 2"/>
    <property type="match status" value="1"/>
</dbReference>
<comment type="similarity">
    <text evidence="1">Belongs to the IFRD family.</text>
</comment>
<feature type="domain" description="Interferon-related developmental regulator C-terminal" evidence="3">
    <location>
        <begin position="376"/>
        <end position="427"/>
    </location>
</feature>
<keyword evidence="6" id="KW-1185">Reference proteome</keyword>
<evidence type="ECO:0000259" key="4">
    <source>
        <dbReference type="Pfam" id="PF05004"/>
    </source>
</evidence>
<dbReference type="EMBL" id="JACGCM010001188">
    <property type="protein sequence ID" value="KAF6159759.1"/>
    <property type="molecule type" value="Genomic_DNA"/>
</dbReference>
<comment type="caution">
    <text evidence="5">The sequence shown here is derived from an EMBL/GenBank/DDBJ whole genome shotgun (WGS) entry which is preliminary data.</text>
</comment>
<evidence type="ECO:0000313" key="6">
    <source>
        <dbReference type="Proteomes" id="UP000541444"/>
    </source>
</evidence>
<dbReference type="InterPro" id="IPR007701">
    <property type="entry name" value="Interferon-rel_develop_reg_N"/>
</dbReference>
<evidence type="ECO:0000259" key="3">
    <source>
        <dbReference type="Pfam" id="PF04836"/>
    </source>
</evidence>
<feature type="domain" description="Interferon-related developmental regulator N-terminal" evidence="4">
    <location>
        <begin position="24"/>
        <end position="331"/>
    </location>
</feature>
<dbReference type="InterPro" id="IPR016024">
    <property type="entry name" value="ARM-type_fold"/>
</dbReference>
<dbReference type="Pfam" id="PF05004">
    <property type="entry name" value="IFRD"/>
    <property type="match status" value="1"/>
</dbReference>
<dbReference type="Proteomes" id="UP000541444">
    <property type="component" value="Unassembled WGS sequence"/>
</dbReference>
<dbReference type="InterPro" id="IPR006921">
    <property type="entry name" value="Interferon-rel_develop_reg_C"/>
</dbReference>
<dbReference type="InterPro" id="IPR039777">
    <property type="entry name" value="IFRD"/>
</dbReference>
<dbReference type="PANTHER" id="PTHR12354">
    <property type="entry name" value="INTERFERON-RELATED DEVELOPMENTAL REGULATOR"/>
    <property type="match status" value="1"/>
</dbReference>
<evidence type="ECO:0000256" key="2">
    <source>
        <dbReference type="SAM" id="MobiDB-lite"/>
    </source>
</evidence>
<dbReference type="AlphaFoldDB" id="A0A7J7MXT6"/>
<gene>
    <name evidence="5" type="ORF">GIB67_030017</name>
</gene>
<dbReference type="SUPFAM" id="SSF48371">
    <property type="entry name" value="ARM repeat"/>
    <property type="match status" value="1"/>
</dbReference>
<feature type="region of interest" description="Disordered" evidence="2">
    <location>
        <begin position="1"/>
        <end position="42"/>
    </location>
</feature>
<protein>
    <recommendedName>
        <fullName evidence="7">Ribosomal silencing factor RsfS</fullName>
    </recommendedName>
</protein>
<reference evidence="5 6" key="1">
    <citation type="journal article" date="2020" name="IScience">
        <title>Genome Sequencing of the Endangered Kingdonia uniflora (Circaeasteraceae, Ranunculales) Reveals Potential Mechanisms of Evolutionary Specialization.</title>
        <authorList>
            <person name="Sun Y."/>
            <person name="Deng T."/>
            <person name="Zhang A."/>
            <person name="Moore M.J."/>
            <person name="Landis J.B."/>
            <person name="Lin N."/>
            <person name="Zhang H."/>
            <person name="Zhang X."/>
            <person name="Huang J."/>
            <person name="Zhang X."/>
            <person name="Sun H."/>
            <person name="Wang H."/>
        </authorList>
    </citation>
    <scope>NUCLEOTIDE SEQUENCE [LARGE SCALE GENOMIC DNA]</scope>
    <source>
        <strain evidence="5">TB1705</strain>
        <tissue evidence="5">Leaf</tissue>
    </source>
</reference>
<dbReference type="SUPFAM" id="SSF81301">
    <property type="entry name" value="Nucleotidyltransferase"/>
    <property type="match status" value="1"/>
</dbReference>
<organism evidence="5 6">
    <name type="scientific">Kingdonia uniflora</name>
    <dbReference type="NCBI Taxonomy" id="39325"/>
    <lineage>
        <taxon>Eukaryota</taxon>
        <taxon>Viridiplantae</taxon>
        <taxon>Streptophyta</taxon>
        <taxon>Embryophyta</taxon>
        <taxon>Tracheophyta</taxon>
        <taxon>Spermatophyta</taxon>
        <taxon>Magnoliopsida</taxon>
        <taxon>Ranunculales</taxon>
        <taxon>Circaeasteraceae</taxon>
        <taxon>Kingdonia</taxon>
    </lineage>
</organism>
<dbReference type="OrthoDB" id="686784at2759"/>
<evidence type="ECO:0000256" key="1">
    <source>
        <dbReference type="ARBA" id="ARBA00008828"/>
    </source>
</evidence>
<feature type="compositionally biased region" description="Low complexity" evidence="2">
    <location>
        <begin position="21"/>
        <end position="32"/>
    </location>
</feature>
<dbReference type="Pfam" id="PF04836">
    <property type="entry name" value="IFRD_C"/>
    <property type="match status" value="1"/>
</dbReference>
<dbReference type="PANTHER" id="PTHR12354:SF1">
    <property type="entry name" value="INTERFERON-RELATED DEVELOPMENTAL REGULATOR 1"/>
    <property type="match status" value="1"/>
</dbReference>
<dbReference type="InterPro" id="IPR011989">
    <property type="entry name" value="ARM-like"/>
</dbReference>